<reference evidence="1" key="1">
    <citation type="journal article" date="2023" name="Mol. Phylogenet. Evol.">
        <title>Genome-scale phylogeny and comparative genomics of the fungal order Sordariales.</title>
        <authorList>
            <person name="Hensen N."/>
            <person name="Bonometti L."/>
            <person name="Westerberg I."/>
            <person name="Brannstrom I.O."/>
            <person name="Guillou S."/>
            <person name="Cros-Aarteil S."/>
            <person name="Calhoun S."/>
            <person name="Haridas S."/>
            <person name="Kuo A."/>
            <person name="Mondo S."/>
            <person name="Pangilinan J."/>
            <person name="Riley R."/>
            <person name="LaButti K."/>
            <person name="Andreopoulos B."/>
            <person name="Lipzen A."/>
            <person name="Chen C."/>
            <person name="Yan M."/>
            <person name="Daum C."/>
            <person name="Ng V."/>
            <person name="Clum A."/>
            <person name="Steindorff A."/>
            <person name="Ohm R.A."/>
            <person name="Martin F."/>
            <person name="Silar P."/>
            <person name="Natvig D.O."/>
            <person name="Lalanne C."/>
            <person name="Gautier V."/>
            <person name="Ament-Velasquez S.L."/>
            <person name="Kruys A."/>
            <person name="Hutchinson M.I."/>
            <person name="Powell A.J."/>
            <person name="Barry K."/>
            <person name="Miller A.N."/>
            <person name="Grigoriev I.V."/>
            <person name="Debuchy R."/>
            <person name="Gladieux P."/>
            <person name="Hiltunen Thoren M."/>
            <person name="Johannesson H."/>
        </authorList>
    </citation>
    <scope>NUCLEOTIDE SEQUENCE</scope>
    <source>
        <strain evidence="1">CBS 123565</strain>
    </source>
</reference>
<dbReference type="Proteomes" id="UP001304895">
    <property type="component" value="Unassembled WGS sequence"/>
</dbReference>
<organism evidence="1 2">
    <name type="scientific">Trichocladium antarcticum</name>
    <dbReference type="NCBI Taxonomy" id="1450529"/>
    <lineage>
        <taxon>Eukaryota</taxon>
        <taxon>Fungi</taxon>
        <taxon>Dikarya</taxon>
        <taxon>Ascomycota</taxon>
        <taxon>Pezizomycotina</taxon>
        <taxon>Sordariomycetes</taxon>
        <taxon>Sordariomycetidae</taxon>
        <taxon>Sordariales</taxon>
        <taxon>Chaetomiaceae</taxon>
        <taxon>Trichocladium</taxon>
    </lineage>
</organism>
<evidence type="ECO:0000313" key="2">
    <source>
        <dbReference type="Proteomes" id="UP001304895"/>
    </source>
</evidence>
<protein>
    <submittedName>
        <fullName evidence="1">Uncharacterized protein</fullName>
    </submittedName>
</protein>
<keyword evidence="2" id="KW-1185">Reference proteome</keyword>
<evidence type="ECO:0000313" key="1">
    <source>
        <dbReference type="EMBL" id="KAK4130564.1"/>
    </source>
</evidence>
<dbReference type="AlphaFoldDB" id="A0AAN6UD66"/>
<dbReference type="EMBL" id="MU853435">
    <property type="protein sequence ID" value="KAK4130564.1"/>
    <property type="molecule type" value="Genomic_DNA"/>
</dbReference>
<reference evidence="1" key="2">
    <citation type="submission" date="2023-05" db="EMBL/GenBank/DDBJ databases">
        <authorList>
            <consortium name="Lawrence Berkeley National Laboratory"/>
            <person name="Steindorff A."/>
            <person name="Hensen N."/>
            <person name="Bonometti L."/>
            <person name="Westerberg I."/>
            <person name="Brannstrom I.O."/>
            <person name="Guillou S."/>
            <person name="Cros-Aarteil S."/>
            <person name="Calhoun S."/>
            <person name="Haridas S."/>
            <person name="Kuo A."/>
            <person name="Mondo S."/>
            <person name="Pangilinan J."/>
            <person name="Riley R."/>
            <person name="Labutti K."/>
            <person name="Andreopoulos B."/>
            <person name="Lipzen A."/>
            <person name="Chen C."/>
            <person name="Yanf M."/>
            <person name="Daum C."/>
            <person name="Ng V."/>
            <person name="Clum A."/>
            <person name="Ohm R."/>
            <person name="Martin F."/>
            <person name="Silar P."/>
            <person name="Natvig D."/>
            <person name="Lalanne C."/>
            <person name="Gautier V."/>
            <person name="Ament-Velasquez S.L."/>
            <person name="Kruys A."/>
            <person name="Hutchinson M.I."/>
            <person name="Powell A.J."/>
            <person name="Barry K."/>
            <person name="Miller A.N."/>
            <person name="Grigoriev I.V."/>
            <person name="Debuchy R."/>
            <person name="Gladieux P."/>
            <person name="Thoren M.H."/>
            <person name="Johannesson H."/>
        </authorList>
    </citation>
    <scope>NUCLEOTIDE SEQUENCE</scope>
    <source>
        <strain evidence="1">CBS 123565</strain>
    </source>
</reference>
<name>A0AAN6UD66_9PEZI</name>
<comment type="caution">
    <text evidence="1">The sequence shown here is derived from an EMBL/GenBank/DDBJ whole genome shotgun (WGS) entry which is preliminary data.</text>
</comment>
<gene>
    <name evidence="1" type="ORF">BT67DRAFT_217200</name>
</gene>
<proteinExistence type="predicted"/>
<accession>A0AAN6UD66</accession>
<sequence length="174" mass="20018">MGVEGRTMQFRQQCIEYLNGVLDEIRGFGVGVCILEDEHLARLNIRRAEPLDIEEQTIDFGRRFFHPRFTLEQARQKTTDFLAGHEEELNHHVWPRRCRRGSFDDDVCEPSRGPLDPEERHPLCYAETDAQFRLDWFIAATGMHYDDTIVFCTSRLVNGERGINPTSAAAGPVP</sequence>